<dbReference type="AlphaFoldDB" id="A0A1Y5PQV5"/>
<dbReference type="SUPFAM" id="SSF53474">
    <property type="entry name" value="alpha/beta-Hydrolases"/>
    <property type="match status" value="1"/>
</dbReference>
<protein>
    <submittedName>
        <fullName evidence="3">Peptidase S9B dipeptidylpeptidase IV domain protein</fullName>
    </submittedName>
</protein>
<dbReference type="SUPFAM" id="SSF82171">
    <property type="entry name" value="DPP6 N-terminal domain-like"/>
    <property type="match status" value="1"/>
</dbReference>
<dbReference type="InterPro" id="IPR029058">
    <property type="entry name" value="AB_hydrolase_fold"/>
</dbReference>
<dbReference type="Gene3D" id="2.140.10.30">
    <property type="entry name" value="Dipeptidylpeptidase IV, N-terminal domain"/>
    <property type="match status" value="1"/>
</dbReference>
<proteinExistence type="predicted"/>
<dbReference type="Pfam" id="PF00326">
    <property type="entry name" value="Peptidase_S9"/>
    <property type="match status" value="1"/>
</dbReference>
<dbReference type="RefSeq" id="WP_295325411.1">
    <property type="nucleotide sequence ID" value="NZ_LT598653.1"/>
</dbReference>
<dbReference type="Pfam" id="PF00930">
    <property type="entry name" value="DPPIV_N"/>
    <property type="match status" value="1"/>
</dbReference>
<dbReference type="KEGG" id="sphu:SPPYR_1283"/>
<gene>
    <name evidence="3" type="ORF">SPPYR_1283</name>
</gene>
<dbReference type="Gene3D" id="3.40.50.1820">
    <property type="entry name" value="alpha/beta hydrolase"/>
    <property type="match status" value="1"/>
</dbReference>
<sequence length="740" mass="81795">MTSILHWATWIAAGAAVACGFPARGAELAVEQAIGSVSLDGPRARGVKPSPDGELVAYLKADPAHEGVSDLWVAEARGGKPFLLVAGQSLERSERSLSGDAFERRERMRITTTGVTEYMWDDDSRRLLIPSGEDIWIVDVATRKLARVPDNGGDHVDVRFSPGGTRLSFVRGRNLYVTDIGSSATRPLTTDGGGAVSWGLAEFVAQEEMRRSSGYWWSPDDRYIAAQRVDESGVDLVPRIVTGAAGSAVVEQRYPRAGRPNASVRLAIIDVASAKPVEANIDIGTDYYLARVDWARDGKTLFVQRQSRDQRRLELFAVNPASGAARLLLAEKSDHWIELSDDFRPLASGGFLWTLERDGNRHIYRFGADGKELAQVTSGDWPVSAIEGVDEAKQIVFFSASRETPIERQLYSVSYTRPAEPKRLTKGPGWWRFTFARAPQTFVGTYSDPRTPPRTGLYSTSGRLLRWIEPNTLDETHPYWPFVAGLPKPIYGTLQAADGQTLYYSLQMPTAFDPARRYPAIISTYGGPMVQTVRRQWGDVTDRLLLDRGYILFRLDNRGSSNRSVAFKTAIAGKLGIEETRDQLAGAAFLATMPNVDPSRIGVMGWSFGGFMTLMLMTEPGHPFAAGAAGASPSDWRLYDTHYTERFLGTPMEHPEAYDAVDIVKRIGGLKGRLLLIQGMADDNVVFDNAIRVSAALQKQGTVFDQLYYPGGAHLLRGAAQRHLWRSYLDFFDRTLKDAK</sequence>
<name>A0A1Y5PQV5_9SPHN</name>
<reference evidence="3" key="1">
    <citation type="submission" date="2016-03" db="EMBL/GenBank/DDBJ databases">
        <authorList>
            <person name="Ploux O."/>
        </authorList>
    </citation>
    <scope>NUCLEOTIDE SEQUENCE</scope>
    <source>
        <strain evidence="3">UC10</strain>
    </source>
</reference>
<dbReference type="InterPro" id="IPR002469">
    <property type="entry name" value="Peptidase_S9B_N"/>
</dbReference>
<dbReference type="InterPro" id="IPR001375">
    <property type="entry name" value="Peptidase_S9_cat"/>
</dbReference>
<dbReference type="InterPro" id="IPR050278">
    <property type="entry name" value="Serine_Prot_S9B/DPPIV"/>
</dbReference>
<dbReference type="PANTHER" id="PTHR11731">
    <property type="entry name" value="PROTEASE FAMILY S9B,C DIPEPTIDYL-PEPTIDASE IV-RELATED"/>
    <property type="match status" value="1"/>
</dbReference>
<dbReference type="GO" id="GO:0006508">
    <property type="term" value="P:proteolysis"/>
    <property type="evidence" value="ECO:0007669"/>
    <property type="project" value="InterPro"/>
</dbReference>
<feature type="domain" description="Peptidase S9 prolyl oligopeptidase catalytic" evidence="1">
    <location>
        <begin position="544"/>
        <end position="738"/>
    </location>
</feature>
<dbReference type="GO" id="GO:0008239">
    <property type="term" value="F:dipeptidyl-peptidase activity"/>
    <property type="evidence" value="ECO:0007669"/>
    <property type="project" value="TreeGrafter"/>
</dbReference>
<organism evidence="3">
    <name type="scientific">uncultured Sphingopyxis sp</name>
    <dbReference type="NCBI Taxonomy" id="310581"/>
    <lineage>
        <taxon>Bacteria</taxon>
        <taxon>Pseudomonadati</taxon>
        <taxon>Pseudomonadota</taxon>
        <taxon>Alphaproteobacteria</taxon>
        <taxon>Sphingomonadales</taxon>
        <taxon>Sphingomonadaceae</taxon>
        <taxon>Sphingopyxis</taxon>
        <taxon>environmental samples</taxon>
    </lineage>
</organism>
<dbReference type="GO" id="GO:0008236">
    <property type="term" value="F:serine-type peptidase activity"/>
    <property type="evidence" value="ECO:0007669"/>
    <property type="project" value="InterPro"/>
</dbReference>
<evidence type="ECO:0000313" key="3">
    <source>
        <dbReference type="EMBL" id="SBV32403.1"/>
    </source>
</evidence>
<dbReference type="EMBL" id="LT598653">
    <property type="protein sequence ID" value="SBV32403.1"/>
    <property type="molecule type" value="Genomic_DNA"/>
</dbReference>
<feature type="domain" description="Dipeptidylpeptidase IV N-terminal" evidence="2">
    <location>
        <begin position="133"/>
        <end position="453"/>
    </location>
</feature>
<accession>A0A1Y5PQV5</accession>
<dbReference type="PANTHER" id="PTHR11731:SF193">
    <property type="entry name" value="DIPEPTIDYL PEPTIDASE 9"/>
    <property type="match status" value="1"/>
</dbReference>
<evidence type="ECO:0000259" key="1">
    <source>
        <dbReference type="Pfam" id="PF00326"/>
    </source>
</evidence>
<evidence type="ECO:0000259" key="2">
    <source>
        <dbReference type="Pfam" id="PF00930"/>
    </source>
</evidence>